<organism evidence="1 2">
    <name type="scientific">Myodes glareolus</name>
    <name type="common">Bank vole</name>
    <name type="synonym">Clethrionomys glareolus</name>
    <dbReference type="NCBI Taxonomy" id="447135"/>
    <lineage>
        <taxon>Eukaryota</taxon>
        <taxon>Metazoa</taxon>
        <taxon>Chordata</taxon>
        <taxon>Craniata</taxon>
        <taxon>Vertebrata</taxon>
        <taxon>Euteleostomi</taxon>
        <taxon>Mammalia</taxon>
        <taxon>Eutheria</taxon>
        <taxon>Euarchontoglires</taxon>
        <taxon>Glires</taxon>
        <taxon>Rodentia</taxon>
        <taxon>Myomorpha</taxon>
        <taxon>Muroidea</taxon>
        <taxon>Cricetidae</taxon>
        <taxon>Arvicolinae</taxon>
        <taxon>Myodes</taxon>
    </lineage>
</organism>
<evidence type="ECO:0000313" key="1">
    <source>
        <dbReference type="EMBL" id="KAK7799462.1"/>
    </source>
</evidence>
<protein>
    <submittedName>
        <fullName evidence="1">Uncharacterized protein</fullName>
    </submittedName>
</protein>
<evidence type="ECO:0000313" key="2">
    <source>
        <dbReference type="Proteomes" id="UP001488838"/>
    </source>
</evidence>
<dbReference type="Proteomes" id="UP001488838">
    <property type="component" value="Unassembled WGS sequence"/>
</dbReference>
<keyword evidence="2" id="KW-1185">Reference proteome</keyword>
<gene>
    <name evidence="1" type="ORF">U0070_015664</name>
</gene>
<reference evidence="1 2" key="1">
    <citation type="journal article" date="2023" name="bioRxiv">
        <title>Conserved and derived expression patterns and positive selection on dental genes reveal complex evolutionary context of ever-growing rodent molars.</title>
        <authorList>
            <person name="Calamari Z.T."/>
            <person name="Song A."/>
            <person name="Cohen E."/>
            <person name="Akter M."/>
            <person name="Roy R.D."/>
            <person name="Hallikas O."/>
            <person name="Christensen M.M."/>
            <person name="Li P."/>
            <person name="Marangoni P."/>
            <person name="Jernvall J."/>
            <person name="Klein O.D."/>
        </authorList>
    </citation>
    <scope>NUCLEOTIDE SEQUENCE [LARGE SCALE GENOMIC DNA]</scope>
    <source>
        <strain evidence="1">V071</strain>
    </source>
</reference>
<proteinExistence type="predicted"/>
<name>A0AAW0HAF1_MYOGA</name>
<dbReference type="EMBL" id="JBBHLL010000611">
    <property type="protein sequence ID" value="KAK7799462.1"/>
    <property type="molecule type" value="Genomic_DNA"/>
</dbReference>
<comment type="caution">
    <text evidence="1">The sequence shown here is derived from an EMBL/GenBank/DDBJ whole genome shotgun (WGS) entry which is preliminary data.</text>
</comment>
<dbReference type="AlphaFoldDB" id="A0AAW0HAF1"/>
<accession>A0AAW0HAF1</accession>
<sequence length="70" mass="7670">MGKTSLMEGFFLFKVLSSPLSGTGSQALQLMLERKEKTKQEQTAEKPAAAGHVVTVVKKSWSSFMDQLHG</sequence>